<dbReference type="Proteomes" id="UP000594638">
    <property type="component" value="Unassembled WGS sequence"/>
</dbReference>
<keyword evidence="1" id="KW-0653">Protein transport</keyword>
<dbReference type="PROSITE" id="PS50969">
    <property type="entry name" value="FCP1"/>
    <property type="match status" value="1"/>
</dbReference>
<keyword evidence="1" id="KW-0809">Transit peptide</keyword>
<name>A0A8S0UCW5_OLEEU</name>
<feature type="domain" description="FCP1 homology" evidence="2">
    <location>
        <begin position="40"/>
        <end position="224"/>
    </location>
</feature>
<keyword evidence="4" id="KW-1185">Reference proteome</keyword>
<comment type="subcellular location">
    <subcellularLocation>
        <location evidence="1">Mitochondrion inner membrane</location>
        <topology evidence="1">Single-pass membrane protein</topology>
    </subcellularLocation>
</comment>
<accession>A0A8S0UCW5</accession>
<protein>
    <recommendedName>
        <fullName evidence="1">Mitochondrial import inner membrane translocase subunit TIM50</fullName>
    </recommendedName>
</protein>
<dbReference type="Pfam" id="PF03031">
    <property type="entry name" value="NIF"/>
    <property type="match status" value="1"/>
</dbReference>
<dbReference type="OrthoDB" id="1711508at2759"/>
<organism evidence="3 4">
    <name type="scientific">Olea europaea subsp. europaea</name>
    <dbReference type="NCBI Taxonomy" id="158383"/>
    <lineage>
        <taxon>Eukaryota</taxon>
        <taxon>Viridiplantae</taxon>
        <taxon>Streptophyta</taxon>
        <taxon>Embryophyta</taxon>
        <taxon>Tracheophyta</taxon>
        <taxon>Spermatophyta</taxon>
        <taxon>Magnoliopsida</taxon>
        <taxon>eudicotyledons</taxon>
        <taxon>Gunneridae</taxon>
        <taxon>Pentapetalae</taxon>
        <taxon>asterids</taxon>
        <taxon>lamiids</taxon>
        <taxon>Lamiales</taxon>
        <taxon>Oleaceae</taxon>
        <taxon>Oleeae</taxon>
        <taxon>Olea</taxon>
    </lineage>
</organism>
<dbReference type="InterPro" id="IPR036412">
    <property type="entry name" value="HAD-like_sf"/>
</dbReference>
<comment type="function">
    <text evidence="1">Essential component of the TIM23 complex, a complex that mediates the translocation of transit peptide-containing proteins across the mitochondrial inner membrane.</text>
</comment>
<dbReference type="GO" id="GO:0005744">
    <property type="term" value="C:TIM23 mitochondrial import inner membrane translocase complex"/>
    <property type="evidence" value="ECO:0007669"/>
    <property type="project" value="UniProtKB-UniRule"/>
</dbReference>
<dbReference type="SUPFAM" id="SSF56784">
    <property type="entry name" value="HAD-like"/>
    <property type="match status" value="1"/>
</dbReference>
<keyword evidence="1" id="KW-0813">Transport</keyword>
<dbReference type="SMART" id="SM00577">
    <property type="entry name" value="CPDc"/>
    <property type="match status" value="1"/>
</dbReference>
<dbReference type="GO" id="GO:0015031">
    <property type="term" value="P:protein transport"/>
    <property type="evidence" value="ECO:0007669"/>
    <property type="project" value="UniProtKB-KW"/>
</dbReference>
<comment type="caution">
    <text evidence="3">The sequence shown here is derived from an EMBL/GenBank/DDBJ whole genome shotgun (WGS) entry which is preliminary data.</text>
</comment>
<dbReference type="InterPro" id="IPR050365">
    <property type="entry name" value="TIM50"/>
</dbReference>
<dbReference type="AlphaFoldDB" id="A0A8S0UCW5"/>
<comment type="subunit">
    <text evidence="1">Component of the TIM23 complex.</text>
</comment>
<dbReference type="PANTHER" id="PTHR12210">
    <property type="entry name" value="DULLARD PROTEIN PHOSPHATASE"/>
    <property type="match status" value="1"/>
</dbReference>
<evidence type="ECO:0000313" key="4">
    <source>
        <dbReference type="Proteomes" id="UP000594638"/>
    </source>
</evidence>
<dbReference type="EMBL" id="CACTIH010007500">
    <property type="protein sequence ID" value="CAA3014693.1"/>
    <property type="molecule type" value="Genomic_DNA"/>
</dbReference>
<gene>
    <name evidence="3" type="ORF">OLEA9_A055611</name>
</gene>
<proteinExistence type="inferred from homology"/>
<keyword evidence="1" id="KW-0496">Mitochondrion</keyword>
<dbReference type="Gramene" id="OE9A055611T1">
    <property type="protein sequence ID" value="OE9A055611C1"/>
    <property type="gene ID" value="OE9A055611"/>
</dbReference>
<reference evidence="3 4" key="1">
    <citation type="submission" date="2019-12" db="EMBL/GenBank/DDBJ databases">
        <authorList>
            <person name="Alioto T."/>
            <person name="Alioto T."/>
            <person name="Gomez Garrido J."/>
        </authorList>
    </citation>
    <scope>NUCLEOTIDE SEQUENCE [LARGE SCALE GENOMIC DNA]</scope>
</reference>
<sequence length="304" mass="35407">MAVKLPDLKFKNVISDESNKDEKKDNNGNELNIPLEKLNLGPKKKLLVLCLGGLLVHRVYIKHWSTVQKLIPDMRYGKFLVFKRPFCTEFMQFCLERFEVGIWSSATERNIDALLISITGSPRMKNKLAFVWGQEECIDSGFHCLRKVEKPLYLKDLNRLWEKKFLDLPWRRGQYSSSNTLLIDDEPHTSLLNPPNTAIFPRPYKRHDSKDTFLGQIYKLVLKMYIFRGLILICNRNVLGTNGWLRRFLQGVADADDVPSYVEEHRFGYPPITSSHSDWNYYSKIVREFGKEEKDGDTSKGKPE</sequence>
<evidence type="ECO:0000256" key="1">
    <source>
        <dbReference type="RuleBase" id="RU365079"/>
    </source>
</evidence>
<keyword evidence="1" id="KW-0811">Translocation</keyword>
<dbReference type="InterPro" id="IPR023214">
    <property type="entry name" value="HAD_sf"/>
</dbReference>
<dbReference type="Gene3D" id="3.40.50.1000">
    <property type="entry name" value="HAD superfamily/HAD-like"/>
    <property type="match status" value="1"/>
</dbReference>
<dbReference type="InterPro" id="IPR004274">
    <property type="entry name" value="FCP1_dom"/>
</dbReference>
<evidence type="ECO:0000259" key="2">
    <source>
        <dbReference type="PROSITE" id="PS50969"/>
    </source>
</evidence>
<evidence type="ECO:0000313" key="3">
    <source>
        <dbReference type="EMBL" id="CAA3014693.1"/>
    </source>
</evidence>
<comment type="similarity">
    <text evidence="1">Belongs to the TIM50 family.</text>
</comment>